<feature type="compositionally biased region" description="Gly residues" evidence="1">
    <location>
        <begin position="793"/>
        <end position="802"/>
    </location>
</feature>
<evidence type="ECO:0000256" key="1">
    <source>
        <dbReference type="SAM" id="MobiDB-lite"/>
    </source>
</evidence>
<keyword evidence="2" id="KW-0812">Transmembrane</keyword>
<keyword evidence="4" id="KW-1185">Reference proteome</keyword>
<accession>A0A498H161</accession>
<evidence type="ECO:0000313" key="3">
    <source>
        <dbReference type="EMBL" id="RXE56097.1"/>
    </source>
</evidence>
<sequence>MSSATGTAGVEIFVTCNGSDQLNGYNLKITWDPAVMNVTAVTDYAGLGQFYNPPVPVTNGIVYVQDFSGSKSVTGNQTLLSLTCNALVHDGTSTAIAIDGAYANHEVDEKVGGDVTGQYSLVPGTFTTTDYTSPAITISSPADGATVAQSVTVVADITDVGGVNVTSIAVSVGGEQADTLNTVAIAGGYRVTATKSGVAIGTNVPVAVSASDLTGNIGTRIHYVTVAQSGVTITAPADGNYTNQAQPPITAAFVQVNQASVKMFLNNVDVTTDCTVSGGATDGAIALNYASYGVLADNTYVVVVNGTSSLDASQQSATVTFTKDTTAPVVTITGIQDSDGDGFVEANENLIISYTVTDANFKQAWVETVTNTTNPGMLFLNTAPGNRNLTVSAVDLAGNQGQSAQFHLYNNYLAYYNDASLGTFAGIDLSKTAIFNYFDVARAITLTGPNTAMTFPTFGTFTKTIVPGSNATLDNRKNDPITAGELPAAIKIYATPTGSLDFTIQVPDVDNATIMIGKANSTLLDQMIRNPSSTSPSAGTLQELLSQDKIVLYGKGGGQYGYGIISVANDGSITILKQEGTISASSNLMSAIRSNYLNLDAGFNSATATGITTPLQISDLGAGEYVVLAVCVDQDRFSIITMETFQVAASGQNINPSASSYTIGSPVVVTAGSTGQNIAALLINRDATYTGAMALNLTTLGTGSLEDVRLYANGNTTVEKLISNIYITPGYGKYGTATNSSTVQVATSGLVAGNYYLYMFTENNGNMTLYNQASISLVPVTPPTPTPTPYTPSGGGGGGGGSSRSVVTYEGSGVVSTSSSGIVTKTIAVVASDESAKLTLQSGVRALDADGNPISSITIERASDAPAAPAGALFSVSGYVYECGPAGATFNPGMTLTATLSEEDWNAMIASGQVPTFKWYNAETDAWEDVPTTVNAATRTVTATVTHFSMFAVVYTTGVLPTATPTEVVTATPTEVTPTTPAQPTEELPFMMIIIAIVAIIVVAGAAFFYMKKDN</sequence>
<protein>
    <submittedName>
        <fullName evidence="3">Uncharacterized protein</fullName>
    </submittedName>
</protein>
<gene>
    <name evidence="3" type="ORF">ABH15_07915</name>
</gene>
<evidence type="ECO:0000256" key="2">
    <source>
        <dbReference type="SAM" id="Phobius"/>
    </source>
</evidence>
<dbReference type="OrthoDB" id="112408at2157"/>
<comment type="caution">
    <text evidence="3">The sequence shown here is derived from an EMBL/GenBank/DDBJ whole genome shotgun (WGS) entry which is preliminary data.</text>
</comment>
<proteinExistence type="predicted"/>
<dbReference type="AlphaFoldDB" id="A0A498H161"/>
<dbReference type="Proteomes" id="UP000290932">
    <property type="component" value="Unassembled WGS sequence"/>
</dbReference>
<reference evidence="3 4" key="1">
    <citation type="journal article" date="2015" name="Int. J. Syst. Evol. Microbiol.">
        <title>Methanoculleus taiwanensis sp. nov., a methanogen isolated from deep marine sediment at the deformation front area near Taiwan.</title>
        <authorList>
            <person name="Weng C.Y."/>
            <person name="Chen S.C."/>
            <person name="Lai M.C."/>
            <person name="Wu S.Y."/>
            <person name="Lin S."/>
            <person name="Yang T.F."/>
            <person name="Chen P.C."/>
        </authorList>
    </citation>
    <scope>NUCLEOTIDE SEQUENCE [LARGE SCALE GENOMIC DNA]</scope>
    <source>
        <strain evidence="3 4">CYW4</strain>
    </source>
</reference>
<feature type="transmembrane region" description="Helical" evidence="2">
    <location>
        <begin position="988"/>
        <end position="1011"/>
    </location>
</feature>
<feature type="region of interest" description="Disordered" evidence="1">
    <location>
        <begin position="781"/>
        <end position="803"/>
    </location>
</feature>
<keyword evidence="2" id="KW-1133">Transmembrane helix</keyword>
<evidence type="ECO:0000313" key="4">
    <source>
        <dbReference type="Proteomes" id="UP000290932"/>
    </source>
</evidence>
<feature type="compositionally biased region" description="Pro residues" evidence="1">
    <location>
        <begin position="781"/>
        <end position="790"/>
    </location>
</feature>
<name>A0A498H161_9EURY</name>
<dbReference type="EMBL" id="LHQS01000002">
    <property type="protein sequence ID" value="RXE56097.1"/>
    <property type="molecule type" value="Genomic_DNA"/>
</dbReference>
<organism evidence="3 4">
    <name type="scientific">Methanoculleus taiwanensis</name>
    <dbReference type="NCBI Taxonomy" id="1550565"/>
    <lineage>
        <taxon>Archaea</taxon>
        <taxon>Methanobacteriati</taxon>
        <taxon>Methanobacteriota</taxon>
        <taxon>Stenosarchaea group</taxon>
        <taxon>Methanomicrobia</taxon>
        <taxon>Methanomicrobiales</taxon>
        <taxon>Methanomicrobiaceae</taxon>
        <taxon>Methanoculleus</taxon>
    </lineage>
</organism>
<keyword evidence="2" id="KW-0472">Membrane</keyword>
<dbReference type="RefSeq" id="WP_128693831.1">
    <property type="nucleotide sequence ID" value="NZ_LHQS01000002.1"/>
</dbReference>